<feature type="binding site" evidence="11">
    <location>
        <position position="138"/>
    </location>
    <ligand>
        <name>S-adenosyl-L-methionine</name>
        <dbReference type="ChEBI" id="CHEBI:59789"/>
    </ligand>
</feature>
<comment type="catalytic activity">
    <reaction evidence="9">
        <text>N-terminal L-prolyl-L-prolyl-L-lysyl-[protein] + 2 S-adenosyl-L-methionine = N-terminal N,N-dimethyl-L-prolyl-L-prolyl-L-lysyl-[protein] + 2 S-adenosyl-L-homocysteine + 2 H(+)</text>
        <dbReference type="Rhea" id="RHEA:54736"/>
        <dbReference type="Rhea" id="RHEA-COMP:13787"/>
        <dbReference type="Rhea" id="RHEA-COMP:13974"/>
        <dbReference type="ChEBI" id="CHEBI:15378"/>
        <dbReference type="ChEBI" id="CHEBI:57856"/>
        <dbReference type="ChEBI" id="CHEBI:59789"/>
        <dbReference type="ChEBI" id="CHEBI:138059"/>
        <dbReference type="ChEBI" id="CHEBI:138318"/>
        <dbReference type="EC" id="2.1.1.244"/>
    </reaction>
</comment>
<evidence type="ECO:0000256" key="8">
    <source>
        <dbReference type="ARBA" id="ARBA00047306"/>
    </source>
</evidence>
<dbReference type="CDD" id="cd02440">
    <property type="entry name" value="AdoMet_MTases"/>
    <property type="match status" value="1"/>
</dbReference>
<feature type="binding site" evidence="11">
    <location>
        <begin position="123"/>
        <end position="124"/>
    </location>
    <ligand>
        <name>S-adenosyl-L-methionine</name>
        <dbReference type="ChEBI" id="CHEBI:59789"/>
    </ligand>
</feature>
<sequence>MNQEETINVENNHDLNKFYRDAISYWSNIPPTVDGMLAGFAHISDVDIKGSGQFLETLFKEKNPPGHERALDCGAGIGRITKHLLLKHFNTVDLVEQNKTFLDESPTYIGDSEKIGSFFNVGLQDFKPSKNYDVIWCQWVLVHLTDDDLIKFFKICKTSLNSNGVIVVKENLSSSVDGDMDEVDSSVTRPQKQLKKLFEKAGLVCFRETIQKNFPEGLYLVKMFALRPSKKQK</sequence>
<evidence type="ECO:0000256" key="5">
    <source>
        <dbReference type="ARBA" id="ARBA00039112"/>
    </source>
</evidence>
<dbReference type="EMBL" id="GEDC01025244">
    <property type="protein sequence ID" value="JAS12054.1"/>
    <property type="molecule type" value="Transcribed_RNA"/>
</dbReference>
<dbReference type="EC" id="2.1.1.244" evidence="5"/>
<dbReference type="PIRSF" id="PIRSF016958">
    <property type="entry name" value="DUF858_MeTrfase_lik"/>
    <property type="match status" value="1"/>
</dbReference>
<dbReference type="Gene3D" id="3.40.50.150">
    <property type="entry name" value="Vaccinia Virus protein VP39"/>
    <property type="match status" value="1"/>
</dbReference>
<keyword evidence="3" id="KW-0808">Transferase</keyword>
<evidence type="ECO:0000256" key="10">
    <source>
        <dbReference type="ARBA" id="ARBA00048167"/>
    </source>
</evidence>
<dbReference type="GO" id="GO:0032259">
    <property type="term" value="P:methylation"/>
    <property type="evidence" value="ECO:0007669"/>
    <property type="project" value="UniProtKB-KW"/>
</dbReference>
<dbReference type="Pfam" id="PF05891">
    <property type="entry name" value="Methyltransf_PK"/>
    <property type="match status" value="1"/>
</dbReference>
<evidence type="ECO:0000256" key="3">
    <source>
        <dbReference type="ARBA" id="ARBA00022679"/>
    </source>
</evidence>
<dbReference type="AlphaFoldDB" id="A0A1B6CF25"/>
<evidence type="ECO:0000256" key="1">
    <source>
        <dbReference type="ARBA" id="ARBA00009059"/>
    </source>
</evidence>
<evidence type="ECO:0000256" key="9">
    <source>
        <dbReference type="ARBA" id="ARBA00047885"/>
    </source>
</evidence>
<dbReference type="FunFam" id="3.40.50.150:FF:000025">
    <property type="entry name" value="N-terminal Xaa-Pro-Lys N-methyltransferase 1"/>
    <property type="match status" value="1"/>
</dbReference>
<dbReference type="PANTHER" id="PTHR12753:SF0">
    <property type="entry name" value="ALPHA N-TERMINAL PROTEIN METHYLTRANSFERASE 1"/>
    <property type="match status" value="1"/>
</dbReference>
<evidence type="ECO:0000256" key="2">
    <source>
        <dbReference type="ARBA" id="ARBA00022603"/>
    </source>
</evidence>
<keyword evidence="2" id="KW-0489">Methyltransferase</keyword>
<evidence type="ECO:0000256" key="4">
    <source>
        <dbReference type="ARBA" id="ARBA00022691"/>
    </source>
</evidence>
<feature type="binding site" evidence="11">
    <location>
        <position position="74"/>
    </location>
    <ligand>
        <name>S-adenosyl-L-methionine</name>
        <dbReference type="ChEBI" id="CHEBI:59789"/>
    </ligand>
</feature>
<name>A0A1B6CF25_9HEMI</name>
<dbReference type="InterPro" id="IPR008576">
    <property type="entry name" value="MeTrfase_NTM1"/>
</dbReference>
<comment type="catalytic activity">
    <reaction evidence="8">
        <text>N-terminal L-seryl-L-prolyl-L-lysyl-[protein] + 3 S-adenosyl-L-methionine = N-terminal N,N,N-trimethyl-L-seryl-L-prolyl-L-lysyl-[protein] + 3 S-adenosyl-L-homocysteine + 3 H(+)</text>
        <dbReference type="Rhea" id="RHEA:54724"/>
        <dbReference type="Rhea" id="RHEA-COMP:13789"/>
        <dbReference type="Rhea" id="RHEA-COMP:13973"/>
        <dbReference type="ChEBI" id="CHEBI:15378"/>
        <dbReference type="ChEBI" id="CHEBI:57856"/>
        <dbReference type="ChEBI" id="CHEBI:59789"/>
        <dbReference type="ChEBI" id="CHEBI:138061"/>
        <dbReference type="ChEBI" id="CHEBI:138317"/>
        <dbReference type="EC" id="2.1.1.244"/>
    </reaction>
</comment>
<dbReference type="GO" id="GO:0005737">
    <property type="term" value="C:cytoplasm"/>
    <property type="evidence" value="ECO:0007669"/>
    <property type="project" value="TreeGrafter"/>
</dbReference>
<dbReference type="SUPFAM" id="SSF53335">
    <property type="entry name" value="S-adenosyl-L-methionine-dependent methyltransferases"/>
    <property type="match status" value="1"/>
</dbReference>
<gene>
    <name evidence="12" type="ORF">g.9183</name>
</gene>
<accession>A0A1B6CF25</accession>
<dbReference type="GO" id="GO:0071885">
    <property type="term" value="F:N-terminal protein N-methyltransferase activity"/>
    <property type="evidence" value="ECO:0007669"/>
    <property type="project" value="UniProtKB-EC"/>
</dbReference>
<organism evidence="12">
    <name type="scientific">Clastoptera arizonana</name>
    <name type="common">Arizona spittle bug</name>
    <dbReference type="NCBI Taxonomy" id="38151"/>
    <lineage>
        <taxon>Eukaryota</taxon>
        <taxon>Metazoa</taxon>
        <taxon>Ecdysozoa</taxon>
        <taxon>Arthropoda</taxon>
        <taxon>Hexapoda</taxon>
        <taxon>Insecta</taxon>
        <taxon>Pterygota</taxon>
        <taxon>Neoptera</taxon>
        <taxon>Paraneoptera</taxon>
        <taxon>Hemiptera</taxon>
        <taxon>Auchenorrhyncha</taxon>
        <taxon>Cercopoidea</taxon>
        <taxon>Clastopteridae</taxon>
        <taxon>Clastoptera</taxon>
    </lineage>
</organism>
<evidence type="ECO:0000313" key="12">
    <source>
        <dbReference type="EMBL" id="JAS12054.1"/>
    </source>
</evidence>
<comment type="catalytic activity">
    <reaction evidence="10">
        <text>N-terminal L-alanyl-L-prolyl-L-lysyl-[protein] + 3 S-adenosyl-L-methionine = N-terminal N,N,N-trimethyl-L-alanyl-L-prolyl-L-lysyl-[protein] + 3 S-adenosyl-L-homocysteine + 3 H(+)</text>
        <dbReference type="Rhea" id="RHEA:54712"/>
        <dbReference type="Rhea" id="RHEA-COMP:13785"/>
        <dbReference type="Rhea" id="RHEA-COMP:13971"/>
        <dbReference type="ChEBI" id="CHEBI:15378"/>
        <dbReference type="ChEBI" id="CHEBI:57856"/>
        <dbReference type="ChEBI" id="CHEBI:59789"/>
        <dbReference type="ChEBI" id="CHEBI:138057"/>
        <dbReference type="ChEBI" id="CHEBI:138315"/>
        <dbReference type="EC" id="2.1.1.244"/>
    </reaction>
</comment>
<protein>
    <recommendedName>
        <fullName evidence="6">Alpha N-terminal protein methyltransferase 1</fullName>
        <ecNumber evidence="5">2.1.1.244</ecNumber>
    </recommendedName>
    <alternativeName>
        <fullName evidence="7">X-Pro-Lys N-terminal protein methyltransferase 1</fullName>
    </alternativeName>
</protein>
<evidence type="ECO:0000256" key="11">
    <source>
        <dbReference type="PIRSR" id="PIRSR016958-1"/>
    </source>
</evidence>
<evidence type="ECO:0000256" key="6">
    <source>
        <dbReference type="ARBA" id="ARBA00039449"/>
    </source>
</evidence>
<reference evidence="12" key="1">
    <citation type="submission" date="2015-12" db="EMBL/GenBank/DDBJ databases">
        <title>De novo transcriptome assembly of four potential Pierce s Disease insect vectors from Arizona vineyards.</title>
        <authorList>
            <person name="Tassone E.E."/>
        </authorList>
    </citation>
    <scope>NUCLEOTIDE SEQUENCE</scope>
</reference>
<evidence type="ECO:0000256" key="7">
    <source>
        <dbReference type="ARBA" id="ARBA00043129"/>
    </source>
</evidence>
<comment type="similarity">
    <text evidence="1">Belongs to the methyltransferase superfamily. NTM1 family.</text>
</comment>
<dbReference type="PANTHER" id="PTHR12753">
    <property type="entry name" value="AD-003 - RELATED"/>
    <property type="match status" value="1"/>
</dbReference>
<dbReference type="InterPro" id="IPR029063">
    <property type="entry name" value="SAM-dependent_MTases_sf"/>
</dbReference>
<proteinExistence type="inferred from homology"/>
<feature type="binding site" evidence="11">
    <location>
        <position position="79"/>
    </location>
    <ligand>
        <name>S-adenosyl-L-methionine</name>
        <dbReference type="ChEBI" id="CHEBI:59789"/>
    </ligand>
</feature>
<keyword evidence="4 11" id="KW-0949">S-adenosyl-L-methionine</keyword>